<evidence type="ECO:0000259" key="4">
    <source>
        <dbReference type="PROSITE" id="PS51371"/>
    </source>
</evidence>
<accession>K0R5B3</accession>
<evidence type="ECO:0000313" key="6">
    <source>
        <dbReference type="Proteomes" id="UP000266841"/>
    </source>
</evidence>
<comment type="caution">
    <text evidence="5">The sequence shown here is derived from an EMBL/GenBank/DDBJ whole genome shotgun (WGS) entry which is preliminary data.</text>
</comment>
<dbReference type="Proteomes" id="UP000266841">
    <property type="component" value="Unassembled WGS sequence"/>
</dbReference>
<keyword evidence="6" id="KW-1185">Reference proteome</keyword>
<dbReference type="PROSITE" id="PS51371">
    <property type="entry name" value="CBS"/>
    <property type="match status" value="3"/>
</dbReference>
<reference evidence="5 6" key="1">
    <citation type="journal article" date="2012" name="Genome Biol.">
        <title>Genome and low-iron response of an oceanic diatom adapted to chronic iron limitation.</title>
        <authorList>
            <person name="Lommer M."/>
            <person name="Specht M."/>
            <person name="Roy A.S."/>
            <person name="Kraemer L."/>
            <person name="Andreson R."/>
            <person name="Gutowska M.A."/>
            <person name="Wolf J."/>
            <person name="Bergner S.V."/>
            <person name="Schilhabel M.B."/>
            <person name="Klostermeier U.C."/>
            <person name="Beiko R.G."/>
            <person name="Rosenstiel P."/>
            <person name="Hippler M."/>
            <person name="Laroche J."/>
        </authorList>
    </citation>
    <scope>NUCLEOTIDE SEQUENCE [LARGE SCALE GENOMIC DNA]</scope>
    <source>
        <strain evidence="5 6">CCMP1005</strain>
    </source>
</reference>
<dbReference type="CDD" id="cd02205">
    <property type="entry name" value="CBS_pair_SF"/>
    <property type="match status" value="1"/>
</dbReference>
<dbReference type="InterPro" id="IPR046342">
    <property type="entry name" value="CBS_dom_sf"/>
</dbReference>
<keyword evidence="1" id="KW-0677">Repeat</keyword>
<name>K0R5B3_THAOC</name>
<keyword evidence="2 3" id="KW-0129">CBS domain</keyword>
<evidence type="ECO:0000256" key="1">
    <source>
        <dbReference type="ARBA" id="ARBA00022737"/>
    </source>
</evidence>
<dbReference type="PANTHER" id="PTHR13780:SF36">
    <property type="entry name" value="CBS DOMAIN-CONTAINING PROTEIN"/>
    <property type="match status" value="1"/>
</dbReference>
<protein>
    <recommendedName>
        <fullName evidence="4">CBS domain-containing protein</fullName>
    </recommendedName>
</protein>
<evidence type="ECO:0000256" key="3">
    <source>
        <dbReference type="PROSITE-ProRule" id="PRU00703"/>
    </source>
</evidence>
<gene>
    <name evidence="5" type="ORF">THAOC_33329</name>
</gene>
<dbReference type="OrthoDB" id="449052at2759"/>
<proteinExistence type="predicted"/>
<dbReference type="InterPro" id="IPR000644">
    <property type="entry name" value="CBS_dom"/>
</dbReference>
<dbReference type="Pfam" id="PF00571">
    <property type="entry name" value="CBS"/>
    <property type="match status" value="4"/>
</dbReference>
<feature type="domain" description="CBS" evidence="4">
    <location>
        <begin position="24"/>
        <end position="84"/>
    </location>
</feature>
<dbReference type="OMA" id="GHYIGMF"/>
<organism evidence="5 6">
    <name type="scientific">Thalassiosira oceanica</name>
    <name type="common">Marine diatom</name>
    <dbReference type="NCBI Taxonomy" id="159749"/>
    <lineage>
        <taxon>Eukaryota</taxon>
        <taxon>Sar</taxon>
        <taxon>Stramenopiles</taxon>
        <taxon>Ochrophyta</taxon>
        <taxon>Bacillariophyta</taxon>
        <taxon>Coscinodiscophyceae</taxon>
        <taxon>Thalassiosirophycidae</taxon>
        <taxon>Thalassiosirales</taxon>
        <taxon>Thalassiosiraceae</taxon>
        <taxon>Thalassiosira</taxon>
    </lineage>
</organism>
<dbReference type="EMBL" id="AGNL01046484">
    <property type="protein sequence ID" value="EJK47915.1"/>
    <property type="molecule type" value="Genomic_DNA"/>
</dbReference>
<dbReference type="InterPro" id="IPR050511">
    <property type="entry name" value="AMPK_gamma/SDS23_families"/>
</dbReference>
<feature type="domain" description="CBS" evidence="4">
    <location>
        <begin position="210"/>
        <end position="267"/>
    </location>
</feature>
<sequence>MSSSKDTLLEIAAQFKAGDVLDNMKKPAGGVIVIESKMTPLEAARLLWENNIMGAPVYNVEANKFVGMFDTRDILSCIVAAHREFISMGGKHSSGEDTVLPHEVNMQEQHRLVEKALQAMKIDSKPGTAGAITVTYLAARNPLGPEITKDTPLVDVLKALADRNRHRVVLPGAGNVCNGIISQSGLITFIASKLPKGSLLESIEDAGLPYRKDVVQINEDEKASEAFTVIDKKRLSGIAVVDSEGKLIGNTSARDVKFAAMDRNCQVSLDLDIISYLAAVRQAVAENERSPVCKVRPEDTMEHVIKLLAKTGYHRVFVVDGNAKPVGVISFADIINYILS</sequence>
<feature type="domain" description="CBS" evidence="4">
    <location>
        <begin position="288"/>
        <end position="340"/>
    </location>
</feature>
<dbReference type="Gene3D" id="3.10.580.10">
    <property type="entry name" value="CBS-domain"/>
    <property type="match status" value="2"/>
</dbReference>
<evidence type="ECO:0000313" key="5">
    <source>
        <dbReference type="EMBL" id="EJK47915.1"/>
    </source>
</evidence>
<dbReference type="eggNOG" id="KOG1764">
    <property type="taxonomic scope" value="Eukaryota"/>
</dbReference>
<dbReference type="AlphaFoldDB" id="K0R5B3"/>
<dbReference type="PANTHER" id="PTHR13780">
    <property type="entry name" value="AMP-ACTIVATED PROTEIN KINASE, GAMMA REGULATORY SUBUNIT"/>
    <property type="match status" value="1"/>
</dbReference>
<dbReference type="SUPFAM" id="SSF54631">
    <property type="entry name" value="CBS-domain pair"/>
    <property type="match status" value="2"/>
</dbReference>
<evidence type="ECO:0000256" key="2">
    <source>
        <dbReference type="ARBA" id="ARBA00023122"/>
    </source>
</evidence>
<dbReference type="SMART" id="SM00116">
    <property type="entry name" value="CBS"/>
    <property type="match status" value="3"/>
</dbReference>